<sequence length="147" mass="16141">MSDSTPLDCVLGFVRTVEAGGGSAELRPFLAEDFTLTEWPHVLSKTGSTRNLAETLSGADHSKDIVANQRFEVVRSTTEGDRVVLEMNWSATLLLDLPHWDRGDTIRARSTAVFELRDGLIVSQDTYDCYYTTPVDVSPMESPASAS</sequence>
<evidence type="ECO:0000313" key="2">
    <source>
        <dbReference type="EMBL" id="NIJ01908.1"/>
    </source>
</evidence>
<dbReference type="GO" id="GO:0016787">
    <property type="term" value="F:hydrolase activity"/>
    <property type="evidence" value="ECO:0007669"/>
    <property type="project" value="UniProtKB-KW"/>
</dbReference>
<protein>
    <submittedName>
        <fullName evidence="2">Limonene-1,2-epoxide hydrolase</fullName>
    </submittedName>
</protein>
<dbReference type="Gene3D" id="3.10.450.50">
    <property type="match status" value="1"/>
</dbReference>
<dbReference type="InterPro" id="IPR037401">
    <property type="entry name" value="SnoaL-like"/>
</dbReference>
<dbReference type="InterPro" id="IPR032710">
    <property type="entry name" value="NTF2-like_dom_sf"/>
</dbReference>
<dbReference type="EMBL" id="JAAOZD010000004">
    <property type="protein sequence ID" value="NIJ01908.1"/>
    <property type="molecule type" value="Genomic_DNA"/>
</dbReference>
<dbReference type="SUPFAM" id="SSF54427">
    <property type="entry name" value="NTF2-like"/>
    <property type="match status" value="1"/>
</dbReference>
<name>A0ABX0TKC0_9MICC</name>
<proteinExistence type="predicted"/>
<keyword evidence="3" id="KW-1185">Reference proteome</keyword>
<dbReference type="Proteomes" id="UP000802392">
    <property type="component" value="Unassembled WGS sequence"/>
</dbReference>
<organism evidence="2 3">
    <name type="scientific">Paenarthrobacter ilicis</name>
    <dbReference type="NCBI Taxonomy" id="43665"/>
    <lineage>
        <taxon>Bacteria</taxon>
        <taxon>Bacillati</taxon>
        <taxon>Actinomycetota</taxon>
        <taxon>Actinomycetes</taxon>
        <taxon>Micrococcales</taxon>
        <taxon>Micrococcaceae</taxon>
        <taxon>Paenarthrobacter</taxon>
    </lineage>
</organism>
<accession>A0ABX0TKC0</accession>
<reference evidence="2 3" key="1">
    <citation type="submission" date="2020-03" db="EMBL/GenBank/DDBJ databases">
        <title>Genomic Encyclopedia of Type Strains, Phase III (KMG-III): the genomes of soil and plant-associated and newly described type strains.</title>
        <authorList>
            <person name="Whitman W."/>
        </authorList>
    </citation>
    <scope>NUCLEOTIDE SEQUENCE [LARGE SCALE GENOMIC DNA]</scope>
    <source>
        <strain evidence="2 3">CECT 4207</strain>
    </source>
</reference>
<comment type="caution">
    <text evidence="2">The sequence shown here is derived from an EMBL/GenBank/DDBJ whole genome shotgun (WGS) entry which is preliminary data.</text>
</comment>
<evidence type="ECO:0000259" key="1">
    <source>
        <dbReference type="Pfam" id="PF12680"/>
    </source>
</evidence>
<feature type="domain" description="SnoaL-like" evidence="1">
    <location>
        <begin position="13"/>
        <end position="123"/>
    </location>
</feature>
<keyword evidence="2" id="KW-0378">Hydrolase</keyword>
<gene>
    <name evidence="2" type="ORF">FHR86_002240</name>
</gene>
<dbReference type="Pfam" id="PF12680">
    <property type="entry name" value="SnoaL_2"/>
    <property type="match status" value="1"/>
</dbReference>
<evidence type="ECO:0000313" key="3">
    <source>
        <dbReference type="Proteomes" id="UP000802392"/>
    </source>
</evidence>
<dbReference type="RefSeq" id="WP_167266345.1">
    <property type="nucleotide sequence ID" value="NZ_BAAAVO010000012.1"/>
</dbReference>